<reference evidence="1" key="1">
    <citation type="journal article" date="2021" name="Sci. Adv.">
        <title>The American lobster genome reveals insights on longevity, neural, and immune adaptations.</title>
        <authorList>
            <person name="Polinski J.M."/>
            <person name="Zimin A.V."/>
            <person name="Clark K.F."/>
            <person name="Kohn A.B."/>
            <person name="Sadowski N."/>
            <person name="Timp W."/>
            <person name="Ptitsyn A."/>
            <person name="Khanna P."/>
            <person name="Romanova D.Y."/>
            <person name="Williams P."/>
            <person name="Greenwood S.J."/>
            <person name="Moroz L.L."/>
            <person name="Walt D.R."/>
            <person name="Bodnar A.G."/>
        </authorList>
    </citation>
    <scope>NUCLEOTIDE SEQUENCE</scope>
    <source>
        <strain evidence="1">GMGI-L3</strain>
    </source>
</reference>
<dbReference type="Proteomes" id="UP000747542">
    <property type="component" value="Unassembled WGS sequence"/>
</dbReference>
<name>A0A8J5MT13_HOMAM</name>
<dbReference type="EMBL" id="JAHLQT010027705">
    <property type="protein sequence ID" value="KAG7162349.1"/>
    <property type="molecule type" value="Genomic_DNA"/>
</dbReference>
<dbReference type="AlphaFoldDB" id="A0A8J5MT13"/>
<gene>
    <name evidence="1" type="ORF">Hamer_G007865</name>
</gene>
<proteinExistence type="predicted"/>
<evidence type="ECO:0000313" key="2">
    <source>
        <dbReference type="Proteomes" id="UP000747542"/>
    </source>
</evidence>
<protein>
    <submittedName>
        <fullName evidence="1">Uncharacterized protein</fullName>
    </submittedName>
</protein>
<evidence type="ECO:0000313" key="1">
    <source>
        <dbReference type="EMBL" id="KAG7162349.1"/>
    </source>
</evidence>
<accession>A0A8J5MT13</accession>
<organism evidence="1 2">
    <name type="scientific">Homarus americanus</name>
    <name type="common">American lobster</name>
    <dbReference type="NCBI Taxonomy" id="6706"/>
    <lineage>
        <taxon>Eukaryota</taxon>
        <taxon>Metazoa</taxon>
        <taxon>Ecdysozoa</taxon>
        <taxon>Arthropoda</taxon>
        <taxon>Crustacea</taxon>
        <taxon>Multicrustacea</taxon>
        <taxon>Malacostraca</taxon>
        <taxon>Eumalacostraca</taxon>
        <taxon>Eucarida</taxon>
        <taxon>Decapoda</taxon>
        <taxon>Pleocyemata</taxon>
        <taxon>Astacidea</taxon>
        <taxon>Nephropoidea</taxon>
        <taxon>Nephropidae</taxon>
        <taxon>Homarus</taxon>
    </lineage>
</organism>
<comment type="caution">
    <text evidence="1">The sequence shown here is derived from an EMBL/GenBank/DDBJ whole genome shotgun (WGS) entry which is preliminary data.</text>
</comment>
<sequence>MNERCAGSSEGFRDVTTIRSEGYIRRNLTTLRRPTVGPITVVKSDCSRWSWPTIPVKLPSFSSPKERSGSPYMSKLVVGLVNNNN</sequence>
<keyword evidence="2" id="KW-1185">Reference proteome</keyword>